<organism evidence="2 3">
    <name type="scientific">Paraburkholderia panacisoli</name>
    <dbReference type="NCBI Taxonomy" id="2603818"/>
    <lineage>
        <taxon>Bacteria</taxon>
        <taxon>Pseudomonadati</taxon>
        <taxon>Pseudomonadota</taxon>
        <taxon>Betaproteobacteria</taxon>
        <taxon>Burkholderiales</taxon>
        <taxon>Burkholderiaceae</taxon>
        <taxon>Paraburkholderia</taxon>
    </lineage>
</organism>
<accession>A0A5B0H766</accession>
<proteinExistence type="predicted"/>
<dbReference type="Pfam" id="PF14366">
    <property type="entry name" value="DUF4410"/>
    <property type="match status" value="1"/>
</dbReference>
<dbReference type="InterPro" id="IPR025522">
    <property type="entry name" value="DUF4410"/>
</dbReference>
<evidence type="ECO:0000313" key="2">
    <source>
        <dbReference type="EMBL" id="KAA1011036.1"/>
    </source>
</evidence>
<name>A0A5B0H766_9BURK</name>
<dbReference type="RefSeq" id="WP_149670982.1">
    <property type="nucleotide sequence ID" value="NZ_VTUZ01000010.1"/>
</dbReference>
<keyword evidence="3" id="KW-1185">Reference proteome</keyword>
<sequence length="256" mass="26366">MLTSANFLKKNATRLVCVAMVCCTALLTGCAGSGIRNTSEASAQPQVRPDTIYVYTFDANPDQVKLDDGGMLQKLKTHIGGSSTEQKQVADADQVREQVADEIVHQLQAKGLHAIRADAPAPADQNVLLVQGSFDTIDSGNRRRRVLIGLGAGKSQVSSSVQILYKPAGGAPRLVQSFTADADSGKAPGMAETAGVGAAAGAIATTAAVGGGLHAVTETKRASVSSDAKRLGDAVAKQIAQIGVDGGWLSTEHTKS</sequence>
<evidence type="ECO:0000256" key="1">
    <source>
        <dbReference type="SAM" id="SignalP"/>
    </source>
</evidence>
<feature type="signal peptide" evidence="1">
    <location>
        <begin position="1"/>
        <end position="33"/>
    </location>
</feature>
<keyword evidence="1" id="KW-0732">Signal</keyword>
<feature type="chain" id="PRO_5023033486" evidence="1">
    <location>
        <begin position="34"/>
        <end position="256"/>
    </location>
</feature>
<dbReference type="AlphaFoldDB" id="A0A5B0H766"/>
<protein>
    <submittedName>
        <fullName evidence="2">DUF4410 domain-containing protein</fullName>
    </submittedName>
</protein>
<dbReference type="EMBL" id="VTUZ01000010">
    <property type="protein sequence ID" value="KAA1011036.1"/>
    <property type="molecule type" value="Genomic_DNA"/>
</dbReference>
<reference evidence="2 3" key="1">
    <citation type="submission" date="2019-08" db="EMBL/GenBank/DDBJ databases">
        <title>Paraburkholderia sp. DCY113.</title>
        <authorList>
            <person name="Kang J."/>
        </authorList>
    </citation>
    <scope>NUCLEOTIDE SEQUENCE [LARGE SCALE GENOMIC DNA]</scope>
    <source>
        <strain evidence="2 3">DCY113</strain>
    </source>
</reference>
<dbReference type="Proteomes" id="UP000325273">
    <property type="component" value="Unassembled WGS sequence"/>
</dbReference>
<evidence type="ECO:0000313" key="3">
    <source>
        <dbReference type="Proteomes" id="UP000325273"/>
    </source>
</evidence>
<comment type="caution">
    <text evidence="2">The sequence shown here is derived from an EMBL/GenBank/DDBJ whole genome shotgun (WGS) entry which is preliminary data.</text>
</comment>
<gene>
    <name evidence="2" type="ORF">FVF58_16705</name>
</gene>